<accession>A0A098LLP6</accession>
<protein>
    <submittedName>
        <fullName evidence="1">Uncharacterized protein</fullName>
    </submittedName>
</protein>
<evidence type="ECO:0000313" key="1">
    <source>
        <dbReference type="EMBL" id="GAL87078.1"/>
    </source>
</evidence>
<sequence length="298" mass="33807">MDTLIKSSSKMPEGNFDPNDSIQLRYKFIKEVPTQFKINDSIIYLGNGKCIVGFDLKGEKVSEIKIAQEILNGIPFSDFEASEVFNNMYYLLIGGKFILVDANDSQQKIVFEYNAGGDKIFSAGKDNFFIPYQSQSSDGGIISSLKKYFDNENKLNDFKSNVDFSGESFLASNGVIYFISEGNELHLVSYNERIETDIIQLEGMIDNRAWVLGFQNDKLLVKQVSDSGNDIIYELNKNNFKVEKSNLLDIDYSDINQELLEDEDLFLDNPNRIFYASYKNSIKVLRIGKSGNAIVYSL</sequence>
<dbReference type="AlphaFoldDB" id="A0A098LLP6"/>
<dbReference type="Proteomes" id="UP000030185">
    <property type="component" value="Unassembled WGS sequence"/>
</dbReference>
<evidence type="ECO:0000313" key="2">
    <source>
        <dbReference type="Proteomes" id="UP000030185"/>
    </source>
</evidence>
<organism evidence="1 2">
    <name type="scientific">Sporocytophaga myxococcoides</name>
    <dbReference type="NCBI Taxonomy" id="153721"/>
    <lineage>
        <taxon>Bacteria</taxon>
        <taxon>Pseudomonadati</taxon>
        <taxon>Bacteroidota</taxon>
        <taxon>Cytophagia</taxon>
        <taxon>Cytophagales</taxon>
        <taxon>Cytophagaceae</taxon>
        <taxon>Sporocytophaga</taxon>
    </lineage>
</organism>
<name>A0A098LLP6_9BACT</name>
<keyword evidence="2" id="KW-1185">Reference proteome</keyword>
<comment type="caution">
    <text evidence="1">The sequence shown here is derived from an EMBL/GenBank/DDBJ whole genome shotgun (WGS) entry which is preliminary data.</text>
</comment>
<gene>
    <name evidence="1" type="ORF">MYP_4308</name>
</gene>
<reference evidence="1 2" key="1">
    <citation type="submission" date="2014-09" db="EMBL/GenBank/DDBJ databases">
        <title>Sporocytophaga myxococcoides PG-01 genome sequencing.</title>
        <authorList>
            <person name="Liu L."/>
            <person name="Gao P.J."/>
            <person name="Chen G.J."/>
            <person name="Wang L.S."/>
        </authorList>
    </citation>
    <scope>NUCLEOTIDE SEQUENCE [LARGE SCALE GENOMIC DNA]</scope>
    <source>
        <strain evidence="1 2">PG-01</strain>
    </source>
</reference>
<dbReference type="EMBL" id="BBLT01000011">
    <property type="protein sequence ID" value="GAL87078.1"/>
    <property type="molecule type" value="Genomic_DNA"/>
</dbReference>
<proteinExistence type="predicted"/>